<dbReference type="Proteomes" id="UP000705867">
    <property type="component" value="Unassembled WGS sequence"/>
</dbReference>
<sequence length="572" mass="57023">MGKLREEKGFAIIAAMAVSALLLAVAGAAMLMSQIGYMALSSEKKFQLANWAAEYAVNQGILNSTTCSSVATNCPSMTAGGTCTYFGVSGGSFCFVYGTGQYGSARIVKTAVVPKGTAQYGALTLRNGGVLQLGGSSAIVNCDTSCGTPGVVYGGSITQQINGGLHNTTSCPNNPSGIYGTPNATQNGSGTGCASTSCSSTVLSDRVPVMFQSTDWSDLRNDLSGTYNGITVDVTNLSATGLPSAPSPACTCTGSVTLTSTSSSCTGVASFSACGGSVKFTGSLTIQGIPGTITNIVSNYTGGITVSGVSSANGATFADKNIYTTASTGNITINDSDVTLNNTSLVAGGGITLQNTGTVSGSTLTSSSGSITIQSTSGISDSVLVSTGATSDITLQGGTLTNSTVVTKDTFTIQSSAGSITDTNIFSNTTIIQKGAGDLGGGILYSQGGTTIQGTGGGTQQVGTTANPTLLLTGGDLTIQNTNGTTNFNGLVFANGRIIGQSNGNYGINGAVVSNSTASSSVFQSSGNASINFDIDVLTALYNDHTGLMQQPTCGGGGAKTSYVSNSKVTVY</sequence>
<gene>
    <name evidence="1" type="ORF">K8I29_11530</name>
</gene>
<reference evidence="1" key="1">
    <citation type="journal article" date="2021" name="bioRxiv">
        <title>Unraveling nitrogen, sulfur and carbon metabolic pathways and microbial community transcriptional responses to substrate deprivation and toxicity stresses in a bioreactor mimicking anoxic brackish coastal sediment conditions.</title>
        <authorList>
            <person name="Martins P.D."/>
            <person name="Echeveste M.J."/>
            <person name="Arshad A."/>
            <person name="Kurth J."/>
            <person name="Ouboter H."/>
            <person name="Jetten M.S.M."/>
            <person name="Welte C.U."/>
        </authorList>
    </citation>
    <scope>NUCLEOTIDE SEQUENCE</scope>
    <source>
        <strain evidence="1">MAG_39</strain>
    </source>
</reference>
<reference evidence="1" key="2">
    <citation type="submission" date="2021-08" db="EMBL/GenBank/DDBJ databases">
        <authorList>
            <person name="Dalcin Martins P."/>
        </authorList>
    </citation>
    <scope>NUCLEOTIDE SEQUENCE</scope>
    <source>
        <strain evidence="1">MAG_39</strain>
    </source>
</reference>
<evidence type="ECO:0000313" key="1">
    <source>
        <dbReference type="EMBL" id="MBZ0156824.1"/>
    </source>
</evidence>
<protein>
    <submittedName>
        <fullName evidence="1">FapA family protein</fullName>
    </submittedName>
</protein>
<evidence type="ECO:0000313" key="2">
    <source>
        <dbReference type="Proteomes" id="UP000705867"/>
    </source>
</evidence>
<name>A0A953JC55_9BACT</name>
<dbReference type="EMBL" id="JAIOIV010000091">
    <property type="protein sequence ID" value="MBZ0156824.1"/>
    <property type="molecule type" value="Genomic_DNA"/>
</dbReference>
<organism evidence="1 2">
    <name type="scientific">Candidatus Nitrobium versatile</name>
    <dbReference type="NCBI Taxonomy" id="2884831"/>
    <lineage>
        <taxon>Bacteria</taxon>
        <taxon>Pseudomonadati</taxon>
        <taxon>Nitrospirota</taxon>
        <taxon>Nitrospiria</taxon>
        <taxon>Nitrospirales</taxon>
        <taxon>Nitrospiraceae</taxon>
        <taxon>Candidatus Nitrobium</taxon>
    </lineage>
</organism>
<proteinExistence type="predicted"/>
<comment type="caution">
    <text evidence="1">The sequence shown here is derived from an EMBL/GenBank/DDBJ whole genome shotgun (WGS) entry which is preliminary data.</text>
</comment>
<dbReference type="AlphaFoldDB" id="A0A953JC55"/>
<accession>A0A953JC55</accession>